<dbReference type="EMBL" id="JANBPT010001156">
    <property type="protein sequence ID" value="KAJ1909727.1"/>
    <property type="molecule type" value="Genomic_DNA"/>
</dbReference>
<dbReference type="PROSITE" id="PS50181">
    <property type="entry name" value="FBOX"/>
    <property type="match status" value="1"/>
</dbReference>
<evidence type="ECO:0000313" key="3">
    <source>
        <dbReference type="Proteomes" id="UP001150569"/>
    </source>
</evidence>
<proteinExistence type="predicted"/>
<dbReference type="AlphaFoldDB" id="A0A9W7ZRG4"/>
<feature type="domain" description="F-box" evidence="1">
    <location>
        <begin position="1"/>
        <end position="47"/>
    </location>
</feature>
<evidence type="ECO:0000259" key="1">
    <source>
        <dbReference type="PROSITE" id="PS50181"/>
    </source>
</evidence>
<evidence type="ECO:0000313" key="2">
    <source>
        <dbReference type="EMBL" id="KAJ1909727.1"/>
    </source>
</evidence>
<dbReference type="SUPFAM" id="SSF81383">
    <property type="entry name" value="F-box domain"/>
    <property type="match status" value="1"/>
</dbReference>
<accession>A0A9W7ZRG4</accession>
<dbReference type="CDD" id="cd09917">
    <property type="entry name" value="F-box_SF"/>
    <property type="match status" value="1"/>
</dbReference>
<protein>
    <recommendedName>
        <fullName evidence="1">F-box domain-containing protein</fullName>
    </recommendedName>
</protein>
<dbReference type="InterPro" id="IPR036047">
    <property type="entry name" value="F-box-like_dom_sf"/>
</dbReference>
<comment type="caution">
    <text evidence="2">The sequence shown here is derived from an EMBL/GenBank/DDBJ whole genome shotgun (WGS) entry which is preliminary data.</text>
</comment>
<gene>
    <name evidence="2" type="ORF">IWQ60_011020</name>
</gene>
<dbReference type="InterPro" id="IPR001810">
    <property type="entry name" value="F-box_dom"/>
</dbReference>
<organism evidence="2 3">
    <name type="scientific">Tieghemiomyces parasiticus</name>
    <dbReference type="NCBI Taxonomy" id="78921"/>
    <lineage>
        <taxon>Eukaryota</taxon>
        <taxon>Fungi</taxon>
        <taxon>Fungi incertae sedis</taxon>
        <taxon>Zoopagomycota</taxon>
        <taxon>Kickxellomycotina</taxon>
        <taxon>Dimargaritomycetes</taxon>
        <taxon>Dimargaritales</taxon>
        <taxon>Dimargaritaceae</taxon>
        <taxon>Tieghemiomyces</taxon>
    </lineage>
</organism>
<sequence>MVTFLDVPLRVYHYITSCLDPYSLLRLASVSRRARLLTFSSQHVCDLLTLNYYTVVLRRRTYPIPQLPVSIAKGSAFALISADKIPKPLWYSFSELQMHVLAPVLRPLLRDVMIRRDVVGQLDSVDISPLGNMYRRFDPTVTEGSAARIGTLVGYTDLDGPPFSGNLNLADRTETQQSYPRSDGERSHGRVLESVNLTDPDFYLRHFTSRGEEGRNVARRLHSFVPDLRAIHAGVRRIPLKVSAVNQLRVIRSAVGYAIVAKQYDFLGALLHYVSDFTSEQIIVAQRFFTRRERALLGTAQAFATCYTREEPGLYSLYFGIRLAFETRFVESLTSNLFSALLAGLITRKNPGSLLACDQDSYWEQFPTAFPVEFCNLASIVDIAISAQCHPQILRVALSELNDTGAAKRLLMLRTLGCAGMMSPPQLGNLGFAEEYQGMDPPYGEGARRSRIWQRLTECPFNYFTVYFHGPDYELSLIHYDHAPL</sequence>
<keyword evidence="3" id="KW-1185">Reference proteome</keyword>
<reference evidence="2" key="1">
    <citation type="submission" date="2022-07" db="EMBL/GenBank/DDBJ databases">
        <title>Phylogenomic reconstructions and comparative analyses of Kickxellomycotina fungi.</title>
        <authorList>
            <person name="Reynolds N.K."/>
            <person name="Stajich J.E."/>
            <person name="Barry K."/>
            <person name="Grigoriev I.V."/>
            <person name="Crous P."/>
            <person name="Smith M.E."/>
        </authorList>
    </citation>
    <scope>NUCLEOTIDE SEQUENCE</scope>
    <source>
        <strain evidence="2">RSA 861</strain>
    </source>
</reference>
<dbReference type="Proteomes" id="UP001150569">
    <property type="component" value="Unassembled WGS sequence"/>
</dbReference>
<name>A0A9W7ZRG4_9FUNG</name>